<comment type="caution">
    <text evidence="2">The sequence shown here is derived from an EMBL/GenBank/DDBJ whole genome shotgun (WGS) entry which is preliminary data.</text>
</comment>
<gene>
    <name evidence="2" type="ORF">THIOM_003271</name>
</gene>
<evidence type="ECO:0000256" key="1">
    <source>
        <dbReference type="SAM" id="Phobius"/>
    </source>
</evidence>
<evidence type="ECO:0000313" key="2">
    <source>
        <dbReference type="EMBL" id="OAD20986.1"/>
    </source>
</evidence>
<sequence>MSFMLVKKPSLFKKLGFYAQSLIFLILFIKIDGQARKYLTKVLTIVFPINHPIVTALIPITDFGINRFFGIGS</sequence>
<keyword evidence="1" id="KW-1133">Transmembrane helix</keyword>
<keyword evidence="1" id="KW-0472">Membrane</keyword>
<accession>A0A176RZ73</accession>
<dbReference type="Proteomes" id="UP000076962">
    <property type="component" value="Unassembled WGS sequence"/>
</dbReference>
<protein>
    <submittedName>
        <fullName evidence="2">Membrane protein</fullName>
    </submittedName>
</protein>
<keyword evidence="1" id="KW-0812">Transmembrane</keyword>
<reference evidence="2 3" key="1">
    <citation type="submission" date="2016-05" db="EMBL/GenBank/DDBJ databases">
        <title>Single-cell genome of chain-forming Candidatus Thiomargarita nelsonii and comparison to other large sulfur-oxidizing bacteria.</title>
        <authorList>
            <person name="Winkel M."/>
            <person name="Salman V."/>
            <person name="Woyke T."/>
            <person name="Schulz-Vogt H."/>
            <person name="Richter M."/>
            <person name="Flood B."/>
            <person name="Bailey J."/>
            <person name="Amann R."/>
            <person name="Mussmann M."/>
        </authorList>
    </citation>
    <scope>NUCLEOTIDE SEQUENCE [LARGE SCALE GENOMIC DNA]</scope>
    <source>
        <strain evidence="2 3">THI036</strain>
    </source>
</reference>
<dbReference type="EMBL" id="LUTY01001957">
    <property type="protein sequence ID" value="OAD20986.1"/>
    <property type="molecule type" value="Genomic_DNA"/>
</dbReference>
<evidence type="ECO:0000313" key="3">
    <source>
        <dbReference type="Proteomes" id="UP000076962"/>
    </source>
</evidence>
<organism evidence="2 3">
    <name type="scientific">Candidatus Thiomargarita nelsonii</name>
    <dbReference type="NCBI Taxonomy" id="1003181"/>
    <lineage>
        <taxon>Bacteria</taxon>
        <taxon>Pseudomonadati</taxon>
        <taxon>Pseudomonadota</taxon>
        <taxon>Gammaproteobacteria</taxon>
        <taxon>Thiotrichales</taxon>
        <taxon>Thiotrichaceae</taxon>
        <taxon>Thiomargarita</taxon>
    </lineage>
</organism>
<keyword evidence="3" id="KW-1185">Reference proteome</keyword>
<proteinExistence type="predicted"/>
<name>A0A176RZ73_9GAMM</name>
<dbReference type="AlphaFoldDB" id="A0A176RZ73"/>
<feature type="transmembrane region" description="Helical" evidence="1">
    <location>
        <begin position="15"/>
        <end position="31"/>
    </location>
</feature>